<feature type="repeat" description="WD" evidence="5">
    <location>
        <begin position="139"/>
        <end position="180"/>
    </location>
</feature>
<dbReference type="PRINTS" id="PR00320">
    <property type="entry name" value="GPROTEINBRPT"/>
</dbReference>
<name>A0A0D2U807_CAPO3</name>
<comment type="similarity">
    <text evidence="1">Belongs to the WD repeat G protein beta family.</text>
</comment>
<sequence length="341" mass="37907">MAMLQQQLQTEINELKGRLAIVKKEFEDTTVKQLAQKTKEVGRIQLKNRRTLKGHLAKVYAMQWANDRRRIVSAAQDGKLIIWDAFKMHKHHAIALRSSWVMTCAYSPSGQFVACGGLDNVCTLYSIREGEDARIYRTLSGHDGFISCCRFLPNERQIITASGDATCVLWDIETGERLKAFTGHAGECLSVNVSPDGSTFVSGSSDGTCRIWDVRSGRCVQWFNGHESDVNAVVYFPNGEAFGSGSDDDTCRLFDLRADQQIMQYSRDVIMAGVTSIDFSMSGRLLFAGHDDFQVNVWDTLRGERVALLDAHEHQVSCLGVSSDGAALATGSWDSYLKVWA</sequence>
<evidence type="ECO:0000256" key="3">
    <source>
        <dbReference type="ARBA" id="ARBA00022737"/>
    </source>
</evidence>
<dbReference type="InterPro" id="IPR020472">
    <property type="entry name" value="WD40_PAC1"/>
</dbReference>
<feature type="repeat" description="WD" evidence="5">
    <location>
        <begin position="223"/>
        <end position="264"/>
    </location>
</feature>
<dbReference type="PANTHER" id="PTHR19850">
    <property type="entry name" value="GUANINE NUCLEOTIDE-BINDING PROTEIN BETA G PROTEIN BETA"/>
    <property type="match status" value="1"/>
</dbReference>
<dbReference type="PROSITE" id="PS00678">
    <property type="entry name" value="WD_REPEATS_1"/>
    <property type="match status" value="1"/>
</dbReference>
<dbReference type="eggNOG" id="KOG0286">
    <property type="taxonomic scope" value="Eukaryota"/>
</dbReference>
<gene>
    <name evidence="6" type="ORF">CAOG_002392</name>
</gene>
<dbReference type="InterPro" id="IPR016346">
    <property type="entry name" value="G-protein_beta_1-5"/>
</dbReference>
<accession>A0A0D2U807</accession>
<dbReference type="InterPro" id="IPR015943">
    <property type="entry name" value="WD40/YVTN_repeat-like_dom_sf"/>
</dbReference>
<dbReference type="EMBL" id="KE346362">
    <property type="protein sequence ID" value="KJE91226.1"/>
    <property type="molecule type" value="Genomic_DNA"/>
</dbReference>
<dbReference type="PhylomeDB" id="A0A0D2U807"/>
<dbReference type="PIRSF" id="PIRSF002394">
    <property type="entry name" value="GN-bd_beta"/>
    <property type="match status" value="1"/>
</dbReference>
<dbReference type="OMA" id="GDTNCAL"/>
<evidence type="ECO:0000313" key="7">
    <source>
        <dbReference type="Proteomes" id="UP000008743"/>
    </source>
</evidence>
<dbReference type="Gene3D" id="2.130.10.10">
    <property type="entry name" value="YVTN repeat-like/Quinoprotein amine dehydrogenase"/>
    <property type="match status" value="1"/>
</dbReference>
<keyword evidence="3" id="KW-0677">Repeat</keyword>
<feature type="repeat" description="WD" evidence="5">
    <location>
        <begin position="52"/>
        <end position="84"/>
    </location>
</feature>
<keyword evidence="4" id="KW-0807">Transducer</keyword>
<evidence type="ECO:0000256" key="5">
    <source>
        <dbReference type="PROSITE-ProRule" id="PRU00221"/>
    </source>
</evidence>
<dbReference type="PROSITE" id="PS50294">
    <property type="entry name" value="WD_REPEATS_REGION"/>
    <property type="match status" value="5"/>
</dbReference>
<dbReference type="STRING" id="595528.A0A0D2U807"/>
<protein>
    <submittedName>
        <fullName evidence="6">Guanine nucleotide-binding protein beta subunit</fullName>
    </submittedName>
</protein>
<dbReference type="GO" id="GO:0007165">
    <property type="term" value="P:signal transduction"/>
    <property type="evidence" value="ECO:0007669"/>
    <property type="project" value="UniProtKB-KW"/>
</dbReference>
<dbReference type="PROSITE" id="PS50082">
    <property type="entry name" value="WD_REPEATS_2"/>
    <property type="match status" value="6"/>
</dbReference>
<feature type="repeat" description="WD" evidence="5">
    <location>
        <begin position="181"/>
        <end position="222"/>
    </location>
</feature>
<dbReference type="OrthoDB" id="10255630at2759"/>
<dbReference type="Proteomes" id="UP000008743">
    <property type="component" value="Unassembled WGS sequence"/>
</dbReference>
<dbReference type="InParanoid" id="A0A0D2U807"/>
<dbReference type="SUPFAM" id="SSF50978">
    <property type="entry name" value="WD40 repeat-like"/>
    <property type="match status" value="1"/>
</dbReference>
<dbReference type="InterPro" id="IPR036322">
    <property type="entry name" value="WD40_repeat_dom_sf"/>
</dbReference>
<feature type="repeat" description="WD" evidence="5">
    <location>
        <begin position="309"/>
        <end position="341"/>
    </location>
</feature>
<keyword evidence="7" id="KW-1185">Reference proteome</keyword>
<dbReference type="Pfam" id="PF25391">
    <property type="entry name" value="WD40_Gbeta"/>
    <property type="match status" value="1"/>
</dbReference>
<dbReference type="InterPro" id="IPR019775">
    <property type="entry name" value="WD40_repeat_CS"/>
</dbReference>
<reference evidence="7" key="1">
    <citation type="submission" date="2011-02" db="EMBL/GenBank/DDBJ databases">
        <title>The Genome Sequence of Capsaspora owczarzaki ATCC 30864.</title>
        <authorList>
            <person name="Russ C."/>
            <person name="Cuomo C."/>
            <person name="Burger G."/>
            <person name="Gray M.W."/>
            <person name="Holland P.W.H."/>
            <person name="King N."/>
            <person name="Lang F.B.F."/>
            <person name="Roger A.J."/>
            <person name="Ruiz-Trillo I."/>
            <person name="Young S.K."/>
            <person name="Zeng Q."/>
            <person name="Gargeya S."/>
            <person name="Alvarado L."/>
            <person name="Berlin A."/>
            <person name="Chapman S.B."/>
            <person name="Chen Z."/>
            <person name="Freedman E."/>
            <person name="Gellesch M."/>
            <person name="Goldberg J."/>
            <person name="Griggs A."/>
            <person name="Gujja S."/>
            <person name="Heilman E."/>
            <person name="Heiman D."/>
            <person name="Howarth C."/>
            <person name="Mehta T."/>
            <person name="Neiman D."/>
            <person name="Pearson M."/>
            <person name="Roberts A."/>
            <person name="Saif S."/>
            <person name="Shea T."/>
            <person name="Shenoy N."/>
            <person name="Sisk P."/>
            <person name="Stolte C."/>
            <person name="Sykes S."/>
            <person name="White J."/>
            <person name="Yandava C."/>
            <person name="Haas B."/>
            <person name="Nusbaum C."/>
            <person name="Birren B."/>
        </authorList>
    </citation>
    <scope>NUCLEOTIDE SEQUENCE</scope>
    <source>
        <strain evidence="7">ATCC 30864</strain>
    </source>
</reference>
<dbReference type="RefSeq" id="XP_004349142.1">
    <property type="nucleotide sequence ID" value="XM_004349092.2"/>
</dbReference>
<evidence type="ECO:0000313" key="6">
    <source>
        <dbReference type="EMBL" id="KJE91226.1"/>
    </source>
</evidence>
<dbReference type="FunCoup" id="A0A0D2U807">
    <property type="interactions" value="85"/>
</dbReference>
<dbReference type="PRINTS" id="PR00319">
    <property type="entry name" value="GPROTEINB"/>
</dbReference>
<dbReference type="AlphaFoldDB" id="A0A0D2U807"/>
<organism evidence="6 7">
    <name type="scientific">Capsaspora owczarzaki (strain ATCC 30864)</name>
    <dbReference type="NCBI Taxonomy" id="595528"/>
    <lineage>
        <taxon>Eukaryota</taxon>
        <taxon>Filasterea</taxon>
        <taxon>Capsaspora</taxon>
    </lineage>
</organism>
<dbReference type="SMART" id="SM00320">
    <property type="entry name" value="WD40"/>
    <property type="match status" value="7"/>
</dbReference>
<proteinExistence type="inferred from homology"/>
<evidence type="ECO:0000256" key="4">
    <source>
        <dbReference type="ARBA" id="ARBA00023224"/>
    </source>
</evidence>
<evidence type="ECO:0000256" key="1">
    <source>
        <dbReference type="ARBA" id="ARBA00009768"/>
    </source>
</evidence>
<feature type="repeat" description="WD" evidence="5">
    <location>
        <begin position="274"/>
        <end position="308"/>
    </location>
</feature>
<keyword evidence="2 5" id="KW-0853">WD repeat</keyword>
<dbReference type="InterPro" id="IPR001680">
    <property type="entry name" value="WD40_rpt"/>
</dbReference>
<dbReference type="CDD" id="cd00200">
    <property type="entry name" value="WD40"/>
    <property type="match status" value="1"/>
</dbReference>
<evidence type="ECO:0000256" key="2">
    <source>
        <dbReference type="ARBA" id="ARBA00022574"/>
    </source>
</evidence>
<dbReference type="InterPro" id="IPR001632">
    <property type="entry name" value="WD40_G-protein_beta-like"/>
</dbReference>